<evidence type="ECO:0000259" key="6">
    <source>
        <dbReference type="PROSITE" id="PS51935"/>
    </source>
</evidence>
<dbReference type="GO" id="GO:0008234">
    <property type="term" value="F:cysteine-type peptidase activity"/>
    <property type="evidence" value="ECO:0007669"/>
    <property type="project" value="UniProtKB-KW"/>
</dbReference>
<feature type="domain" description="NlpC/P60" evidence="6">
    <location>
        <begin position="64"/>
        <end position="187"/>
    </location>
</feature>
<dbReference type="STRING" id="1123291.SAMN04490355_1006102"/>
<evidence type="ECO:0000256" key="2">
    <source>
        <dbReference type="ARBA" id="ARBA00022670"/>
    </source>
</evidence>
<accession>A0A1I4I3Z6</accession>
<dbReference type="Gene3D" id="3.90.1720.10">
    <property type="entry name" value="endopeptidase domain like (from Nostoc punctiforme)"/>
    <property type="match status" value="1"/>
</dbReference>
<keyword evidence="4" id="KW-0788">Thiol protease</keyword>
<dbReference type="SUPFAM" id="SSF54001">
    <property type="entry name" value="Cysteine proteinases"/>
    <property type="match status" value="1"/>
</dbReference>
<evidence type="ECO:0000256" key="5">
    <source>
        <dbReference type="SAM" id="SignalP"/>
    </source>
</evidence>
<keyword evidence="5" id="KW-0732">Signal</keyword>
<dbReference type="PROSITE" id="PS51935">
    <property type="entry name" value="NLPC_P60"/>
    <property type="match status" value="1"/>
</dbReference>
<dbReference type="InterPro" id="IPR051202">
    <property type="entry name" value="Peptidase_C40"/>
</dbReference>
<reference evidence="8" key="1">
    <citation type="submission" date="2016-10" db="EMBL/GenBank/DDBJ databases">
        <authorList>
            <person name="Varghese N."/>
            <person name="Submissions S."/>
        </authorList>
    </citation>
    <scope>NUCLEOTIDE SEQUENCE [LARGE SCALE GENOMIC DNA]</scope>
    <source>
        <strain evidence="8">DSM 13327</strain>
    </source>
</reference>
<dbReference type="GO" id="GO:0006508">
    <property type="term" value="P:proteolysis"/>
    <property type="evidence" value="ECO:0007669"/>
    <property type="project" value="UniProtKB-KW"/>
</dbReference>
<keyword evidence="3" id="KW-0378">Hydrolase</keyword>
<dbReference type="Pfam" id="PF00877">
    <property type="entry name" value="NLPC_P60"/>
    <property type="match status" value="1"/>
</dbReference>
<dbReference type="EMBL" id="FOTS01000006">
    <property type="protein sequence ID" value="SFL48974.1"/>
    <property type="molecule type" value="Genomic_DNA"/>
</dbReference>
<gene>
    <name evidence="7" type="ORF">SAMN04490355_1006102</name>
</gene>
<dbReference type="AlphaFoldDB" id="A0A1I4I3Z6"/>
<organism evidence="7 8">
    <name type="scientific">Pelosinus propionicus DSM 13327</name>
    <dbReference type="NCBI Taxonomy" id="1123291"/>
    <lineage>
        <taxon>Bacteria</taxon>
        <taxon>Bacillati</taxon>
        <taxon>Bacillota</taxon>
        <taxon>Negativicutes</taxon>
        <taxon>Selenomonadales</taxon>
        <taxon>Sporomusaceae</taxon>
        <taxon>Pelosinus</taxon>
    </lineage>
</organism>
<dbReference type="OrthoDB" id="9808890at2"/>
<dbReference type="Proteomes" id="UP000199520">
    <property type="component" value="Unassembled WGS sequence"/>
</dbReference>
<feature type="signal peptide" evidence="5">
    <location>
        <begin position="1"/>
        <end position="22"/>
    </location>
</feature>
<dbReference type="InterPro" id="IPR000064">
    <property type="entry name" value="NLP_P60_dom"/>
</dbReference>
<evidence type="ECO:0000256" key="4">
    <source>
        <dbReference type="ARBA" id="ARBA00022807"/>
    </source>
</evidence>
<dbReference type="InterPro" id="IPR038765">
    <property type="entry name" value="Papain-like_cys_pep_sf"/>
</dbReference>
<evidence type="ECO:0000313" key="8">
    <source>
        <dbReference type="Proteomes" id="UP000199520"/>
    </source>
</evidence>
<evidence type="ECO:0000313" key="7">
    <source>
        <dbReference type="EMBL" id="SFL48974.1"/>
    </source>
</evidence>
<evidence type="ECO:0000256" key="1">
    <source>
        <dbReference type="ARBA" id="ARBA00007074"/>
    </source>
</evidence>
<proteinExistence type="inferred from homology"/>
<dbReference type="PANTHER" id="PTHR47053">
    <property type="entry name" value="MUREIN DD-ENDOPEPTIDASE MEPH-RELATED"/>
    <property type="match status" value="1"/>
</dbReference>
<evidence type="ECO:0000256" key="3">
    <source>
        <dbReference type="ARBA" id="ARBA00022801"/>
    </source>
</evidence>
<sequence>MKKWIALLCIGTLFNGTGVVQASPTSGYSQFMQSLDSIVTGATMPVADEQQIAARSAALPIGQSGQSAQILTIASSLLGQPVVWGGASPVQGFDCSGFVQYVYRQAGINLPRTADLQFLVGRTVSPASLQPGDLVYFTTYEPGASHVGIYIGRDKFIHTSFSKGVVAIGDMNDPYFMQRYYGAKRVL</sequence>
<protein>
    <submittedName>
        <fullName evidence="7">NlpC/P60 family protein</fullName>
    </submittedName>
</protein>
<dbReference type="PANTHER" id="PTHR47053:SF1">
    <property type="entry name" value="MUREIN DD-ENDOPEPTIDASE MEPH-RELATED"/>
    <property type="match status" value="1"/>
</dbReference>
<keyword evidence="2" id="KW-0645">Protease</keyword>
<keyword evidence="8" id="KW-1185">Reference proteome</keyword>
<dbReference type="RefSeq" id="WP_090933421.1">
    <property type="nucleotide sequence ID" value="NZ_FOTS01000006.1"/>
</dbReference>
<feature type="chain" id="PRO_5011658980" evidence="5">
    <location>
        <begin position="23"/>
        <end position="187"/>
    </location>
</feature>
<name>A0A1I4I3Z6_9FIRM</name>
<comment type="similarity">
    <text evidence="1">Belongs to the peptidase C40 family.</text>
</comment>